<dbReference type="Pfam" id="PF00011">
    <property type="entry name" value="HSP20"/>
    <property type="match status" value="1"/>
</dbReference>
<organism evidence="3">
    <name type="scientific">uncultured Caudovirales phage</name>
    <dbReference type="NCBI Taxonomy" id="2100421"/>
    <lineage>
        <taxon>Viruses</taxon>
        <taxon>Duplodnaviria</taxon>
        <taxon>Heunggongvirae</taxon>
        <taxon>Uroviricota</taxon>
        <taxon>Caudoviricetes</taxon>
        <taxon>Peduoviridae</taxon>
        <taxon>Maltschvirus</taxon>
        <taxon>Maltschvirus maltsch</taxon>
    </lineage>
</organism>
<dbReference type="InterPro" id="IPR008978">
    <property type="entry name" value="HSP20-like_chaperone"/>
</dbReference>
<sequence>MTNQFDPFSLLDSKFFVGYEPMVKRFDEISKTISKSIPNYPPYNIVKVDENKYVIEMAVAGFGKQNLDVEINDGTLTIVGKTDTDQDGNYLYKGIADRAFKRVFNISDTIEIKNAELFNGMLKIWLENIIPDSKKPKKVDITDTADAKPTTSKTLLNEDAK</sequence>
<dbReference type="PANTHER" id="PTHR47062:SF1">
    <property type="entry name" value="SMALL HEAT SHOCK PROTEIN IBPA"/>
    <property type="match status" value="1"/>
</dbReference>
<keyword evidence="1 3" id="KW-0346">Stress response</keyword>
<proteinExistence type="predicted"/>
<dbReference type="InterPro" id="IPR037913">
    <property type="entry name" value="ACD_IbpA/B"/>
</dbReference>
<name>A0A6J7WXX8_9CAUD</name>
<evidence type="ECO:0000256" key="1">
    <source>
        <dbReference type="ARBA" id="ARBA00023016"/>
    </source>
</evidence>
<dbReference type="CDD" id="cd06470">
    <property type="entry name" value="ACD_IbpA-B_like"/>
    <property type="match status" value="1"/>
</dbReference>
<feature type="domain" description="SHSP" evidence="2">
    <location>
        <begin position="34"/>
        <end position="144"/>
    </location>
</feature>
<dbReference type="SUPFAM" id="SSF49764">
    <property type="entry name" value="HSP20-like chaperones"/>
    <property type="match status" value="1"/>
</dbReference>
<accession>A0A6J7WXX8</accession>
<dbReference type="PANTHER" id="PTHR47062">
    <property type="match status" value="1"/>
</dbReference>
<dbReference type="InterPro" id="IPR002068">
    <property type="entry name" value="A-crystallin/Hsp20_dom"/>
</dbReference>
<evidence type="ECO:0000259" key="2">
    <source>
        <dbReference type="PROSITE" id="PS01031"/>
    </source>
</evidence>
<reference evidence="3" key="1">
    <citation type="submission" date="2020-05" db="EMBL/GenBank/DDBJ databases">
        <authorList>
            <person name="Chiriac C."/>
            <person name="Salcher M."/>
            <person name="Ghai R."/>
            <person name="Kavagutti S V."/>
        </authorList>
    </citation>
    <scope>NUCLEOTIDE SEQUENCE</scope>
</reference>
<dbReference type="PROSITE" id="PS01031">
    <property type="entry name" value="SHSP"/>
    <property type="match status" value="1"/>
</dbReference>
<gene>
    <name evidence="3" type="ORF">UFOVP247_204</name>
</gene>
<dbReference type="EMBL" id="LR798288">
    <property type="protein sequence ID" value="CAB5221582.1"/>
    <property type="molecule type" value="Genomic_DNA"/>
</dbReference>
<protein>
    <submittedName>
        <fullName evidence="3">IbpA Molecular chaperone (Small heat shock protein)</fullName>
    </submittedName>
</protein>
<dbReference type="Gene3D" id="2.60.40.790">
    <property type="match status" value="1"/>
</dbReference>
<evidence type="ECO:0000313" key="3">
    <source>
        <dbReference type="EMBL" id="CAB5221582.1"/>
    </source>
</evidence>